<keyword evidence="4" id="KW-1185">Reference proteome</keyword>
<dbReference type="AlphaFoldDB" id="A0A1E3NXI7"/>
<dbReference type="FunFam" id="3.40.30.10:FF:000245">
    <property type="entry name" value="Thioredoxin"/>
    <property type="match status" value="1"/>
</dbReference>
<dbReference type="InterPro" id="IPR005746">
    <property type="entry name" value="Thioredoxin"/>
</dbReference>
<dbReference type="PROSITE" id="PS00194">
    <property type="entry name" value="THIOREDOXIN_1"/>
    <property type="match status" value="1"/>
</dbReference>
<dbReference type="PANTHER" id="PTHR46115">
    <property type="entry name" value="THIOREDOXIN-LIKE PROTEIN 1"/>
    <property type="match status" value="1"/>
</dbReference>
<dbReference type="InterPro" id="IPR013766">
    <property type="entry name" value="Thioredoxin_domain"/>
</dbReference>
<name>A0A1E3NXI7_WICAA</name>
<evidence type="ECO:0000259" key="2">
    <source>
        <dbReference type="PROSITE" id="PS51352"/>
    </source>
</evidence>
<dbReference type="CDD" id="cd02947">
    <property type="entry name" value="TRX_family"/>
    <property type="match status" value="1"/>
</dbReference>
<dbReference type="InterPro" id="IPR017937">
    <property type="entry name" value="Thioredoxin_CS"/>
</dbReference>
<dbReference type="InterPro" id="IPR036249">
    <property type="entry name" value="Thioredoxin-like_sf"/>
</dbReference>
<dbReference type="GO" id="GO:0005739">
    <property type="term" value="C:mitochondrion"/>
    <property type="evidence" value="ECO:0007669"/>
    <property type="project" value="EnsemblFungi"/>
</dbReference>
<proteinExistence type="predicted"/>
<keyword evidence="1" id="KW-1015">Disulfide bond</keyword>
<dbReference type="NCBIfam" id="TIGR01068">
    <property type="entry name" value="thioredoxin"/>
    <property type="match status" value="1"/>
</dbReference>
<accession>A0A1E3NXI7</accession>
<dbReference type="Proteomes" id="UP000094112">
    <property type="component" value="Unassembled WGS sequence"/>
</dbReference>
<dbReference type="SUPFAM" id="SSF52833">
    <property type="entry name" value="Thioredoxin-like"/>
    <property type="match status" value="1"/>
</dbReference>
<dbReference type="PRINTS" id="PR00421">
    <property type="entry name" value="THIOREDOXIN"/>
</dbReference>
<evidence type="ECO:0000313" key="4">
    <source>
        <dbReference type="Proteomes" id="UP000094112"/>
    </source>
</evidence>
<dbReference type="OrthoDB" id="10263751at2759"/>
<dbReference type="GeneID" id="30199339"/>
<dbReference type="Gene3D" id="3.40.30.10">
    <property type="entry name" value="Glutaredoxin"/>
    <property type="match status" value="1"/>
</dbReference>
<dbReference type="EMBL" id="KV454212">
    <property type="protein sequence ID" value="ODQ57919.1"/>
    <property type="molecule type" value="Genomic_DNA"/>
</dbReference>
<dbReference type="Pfam" id="PF00085">
    <property type="entry name" value="Thioredoxin"/>
    <property type="match status" value="1"/>
</dbReference>
<evidence type="ECO:0000313" key="3">
    <source>
        <dbReference type="EMBL" id="ODQ57919.1"/>
    </source>
</evidence>
<evidence type="ECO:0000256" key="1">
    <source>
        <dbReference type="ARBA" id="ARBA00023157"/>
    </source>
</evidence>
<dbReference type="GO" id="GO:0034599">
    <property type="term" value="P:cellular response to oxidative stress"/>
    <property type="evidence" value="ECO:0007669"/>
    <property type="project" value="EnsemblFungi"/>
</dbReference>
<gene>
    <name evidence="3" type="ORF">WICANDRAFT_33616</name>
</gene>
<dbReference type="GO" id="GO:0015035">
    <property type="term" value="F:protein-disulfide reductase activity"/>
    <property type="evidence" value="ECO:0007669"/>
    <property type="project" value="InterPro"/>
</dbReference>
<dbReference type="STRING" id="683960.A0A1E3NXI7"/>
<organism evidence="3 4">
    <name type="scientific">Wickerhamomyces anomalus (strain ATCC 58044 / CBS 1984 / NCYC 433 / NRRL Y-366-8)</name>
    <name type="common">Yeast</name>
    <name type="synonym">Hansenula anomala</name>
    <dbReference type="NCBI Taxonomy" id="683960"/>
    <lineage>
        <taxon>Eukaryota</taxon>
        <taxon>Fungi</taxon>
        <taxon>Dikarya</taxon>
        <taxon>Ascomycota</taxon>
        <taxon>Saccharomycotina</taxon>
        <taxon>Saccharomycetes</taxon>
        <taxon>Phaffomycetales</taxon>
        <taxon>Wickerhamomycetaceae</taxon>
        <taxon>Wickerhamomyces</taxon>
    </lineage>
</organism>
<feature type="domain" description="Thioredoxin" evidence="2">
    <location>
        <begin position="20"/>
        <end position="133"/>
    </location>
</feature>
<dbReference type="PROSITE" id="PS51352">
    <property type="entry name" value="THIOREDOXIN_2"/>
    <property type="match status" value="1"/>
</dbReference>
<reference evidence="3 4" key="1">
    <citation type="journal article" date="2016" name="Proc. Natl. Acad. Sci. U.S.A.">
        <title>Comparative genomics of biotechnologically important yeasts.</title>
        <authorList>
            <person name="Riley R."/>
            <person name="Haridas S."/>
            <person name="Wolfe K.H."/>
            <person name="Lopes M.R."/>
            <person name="Hittinger C.T."/>
            <person name="Goeker M."/>
            <person name="Salamov A.A."/>
            <person name="Wisecaver J.H."/>
            <person name="Long T.M."/>
            <person name="Calvey C.H."/>
            <person name="Aerts A.L."/>
            <person name="Barry K.W."/>
            <person name="Choi C."/>
            <person name="Clum A."/>
            <person name="Coughlan A.Y."/>
            <person name="Deshpande S."/>
            <person name="Douglass A.P."/>
            <person name="Hanson S.J."/>
            <person name="Klenk H.-P."/>
            <person name="LaButti K.M."/>
            <person name="Lapidus A."/>
            <person name="Lindquist E.A."/>
            <person name="Lipzen A.M."/>
            <person name="Meier-Kolthoff J.P."/>
            <person name="Ohm R.A."/>
            <person name="Otillar R.P."/>
            <person name="Pangilinan J.L."/>
            <person name="Peng Y."/>
            <person name="Rokas A."/>
            <person name="Rosa C.A."/>
            <person name="Scheuner C."/>
            <person name="Sibirny A.A."/>
            <person name="Slot J.C."/>
            <person name="Stielow J.B."/>
            <person name="Sun H."/>
            <person name="Kurtzman C.P."/>
            <person name="Blackwell M."/>
            <person name="Grigoriev I.V."/>
            <person name="Jeffries T.W."/>
        </authorList>
    </citation>
    <scope>NUCLEOTIDE SEQUENCE [LARGE SCALE GENOMIC DNA]</scope>
    <source>
        <strain evidence="4">ATCC 58044 / CBS 1984 / NCYC 433 / NRRL Y-366-8</strain>
    </source>
</reference>
<protein>
    <recommendedName>
        <fullName evidence="2">Thioredoxin domain-containing protein</fullName>
    </recommendedName>
</protein>
<dbReference type="RefSeq" id="XP_019037126.1">
    <property type="nucleotide sequence ID" value="XM_019182093.1"/>
</dbReference>
<sequence length="133" mass="14917">MSFTTTLRPAILRIRPSSVLSFQSARFNSSLIKTSTNLKEFKDLIKTDKLTITDFFATWCGPCKAISPVLEKYSKEFTNVQFLKVDVDESNEIAQEYGITAMPTFVLFKNGEAIGKIVGANPPVIKQAIEQYQ</sequence>